<dbReference type="EMBL" id="DVFN01000019">
    <property type="protein sequence ID" value="HIQ68996.1"/>
    <property type="molecule type" value="Genomic_DNA"/>
</dbReference>
<evidence type="ECO:0000256" key="2">
    <source>
        <dbReference type="SAM" id="MobiDB-lite"/>
    </source>
</evidence>
<keyword evidence="3" id="KW-1133">Transmembrane helix</keyword>
<protein>
    <submittedName>
        <fullName evidence="5">M23 family metallopeptidase</fullName>
    </submittedName>
</protein>
<evidence type="ECO:0000313" key="5">
    <source>
        <dbReference type="EMBL" id="HIQ68996.1"/>
    </source>
</evidence>
<keyword evidence="1" id="KW-0732">Signal</keyword>
<feature type="transmembrane region" description="Helical" evidence="3">
    <location>
        <begin position="21"/>
        <end position="45"/>
    </location>
</feature>
<dbReference type="GO" id="GO:0004222">
    <property type="term" value="F:metalloendopeptidase activity"/>
    <property type="evidence" value="ECO:0007669"/>
    <property type="project" value="TreeGrafter"/>
</dbReference>
<feature type="region of interest" description="Disordered" evidence="2">
    <location>
        <begin position="55"/>
        <end position="108"/>
    </location>
</feature>
<feature type="compositionally biased region" description="Low complexity" evidence="2">
    <location>
        <begin position="70"/>
        <end position="88"/>
    </location>
</feature>
<reference evidence="5" key="1">
    <citation type="submission" date="2020-10" db="EMBL/GenBank/DDBJ databases">
        <authorList>
            <person name="Gilroy R."/>
        </authorList>
    </citation>
    <scope>NUCLEOTIDE SEQUENCE</scope>
    <source>
        <strain evidence="5">ChiSjej2B20-13462</strain>
    </source>
</reference>
<dbReference type="InterPro" id="IPR011055">
    <property type="entry name" value="Dup_hybrid_motif"/>
</dbReference>
<dbReference type="Proteomes" id="UP000886874">
    <property type="component" value="Unassembled WGS sequence"/>
</dbReference>
<reference evidence="5" key="2">
    <citation type="journal article" date="2021" name="PeerJ">
        <title>Extensive microbial diversity within the chicken gut microbiome revealed by metagenomics and culture.</title>
        <authorList>
            <person name="Gilroy R."/>
            <person name="Ravi A."/>
            <person name="Getino M."/>
            <person name="Pursley I."/>
            <person name="Horton D.L."/>
            <person name="Alikhan N.F."/>
            <person name="Baker D."/>
            <person name="Gharbi K."/>
            <person name="Hall N."/>
            <person name="Watson M."/>
            <person name="Adriaenssens E.M."/>
            <person name="Foster-Nyarko E."/>
            <person name="Jarju S."/>
            <person name="Secka A."/>
            <person name="Antonio M."/>
            <person name="Oren A."/>
            <person name="Chaudhuri R.R."/>
            <person name="La Ragione R."/>
            <person name="Hildebrand F."/>
            <person name="Pallen M.J."/>
        </authorList>
    </citation>
    <scope>NUCLEOTIDE SEQUENCE</scope>
    <source>
        <strain evidence="5">ChiSjej2B20-13462</strain>
    </source>
</reference>
<evidence type="ECO:0000256" key="3">
    <source>
        <dbReference type="SAM" id="Phobius"/>
    </source>
</evidence>
<evidence type="ECO:0000256" key="1">
    <source>
        <dbReference type="ARBA" id="ARBA00022729"/>
    </source>
</evidence>
<gene>
    <name evidence="5" type="ORF">IAA67_01515</name>
</gene>
<dbReference type="InterPro" id="IPR050570">
    <property type="entry name" value="Cell_wall_metabolism_enzyme"/>
</dbReference>
<dbReference type="Gene3D" id="2.70.70.10">
    <property type="entry name" value="Glucose Permease (Domain IIA)"/>
    <property type="match status" value="1"/>
</dbReference>
<dbReference type="SUPFAM" id="SSF51261">
    <property type="entry name" value="Duplicated hybrid motif"/>
    <property type="match status" value="1"/>
</dbReference>
<dbReference type="PANTHER" id="PTHR21666">
    <property type="entry name" value="PEPTIDASE-RELATED"/>
    <property type="match status" value="1"/>
</dbReference>
<dbReference type="InterPro" id="IPR016047">
    <property type="entry name" value="M23ase_b-sheet_dom"/>
</dbReference>
<feature type="compositionally biased region" description="Low complexity" evidence="2">
    <location>
        <begin position="96"/>
        <end position="107"/>
    </location>
</feature>
<dbReference type="AlphaFoldDB" id="A0A9D0Z4C4"/>
<comment type="caution">
    <text evidence="5">The sequence shown here is derived from an EMBL/GenBank/DDBJ whole genome shotgun (WGS) entry which is preliminary data.</text>
</comment>
<dbReference type="Pfam" id="PF01551">
    <property type="entry name" value="Peptidase_M23"/>
    <property type="match status" value="1"/>
</dbReference>
<dbReference type="CDD" id="cd12797">
    <property type="entry name" value="M23_peptidase"/>
    <property type="match status" value="1"/>
</dbReference>
<feature type="domain" description="M23ase beta-sheet core" evidence="4">
    <location>
        <begin position="142"/>
        <end position="240"/>
    </location>
</feature>
<keyword evidence="3" id="KW-0472">Membrane</keyword>
<organism evidence="5 6">
    <name type="scientific">Candidatus Avoscillospira stercorigallinarum</name>
    <dbReference type="NCBI Taxonomy" id="2840708"/>
    <lineage>
        <taxon>Bacteria</taxon>
        <taxon>Bacillati</taxon>
        <taxon>Bacillota</taxon>
        <taxon>Clostridia</taxon>
        <taxon>Eubacteriales</taxon>
        <taxon>Oscillospiraceae</taxon>
        <taxon>Oscillospiraceae incertae sedis</taxon>
        <taxon>Candidatus Avoscillospira</taxon>
    </lineage>
</organism>
<sequence>MQHNESNNQPGGFRKMLKEKGYYILLTLCIVAVGVSGAVFVSSALRQSQEAQETLSIPAKATDPDQDTKTPQQTPASTQTSPATPQGGTQSGTQGGTQSQPQTGSSTAIAESVTVAPVSGTVIGDYAMEALAYNATTQDWRVHNGVDLAAAEGETVMAARDGTVTAVYEDEAYGTTVVIQHDDGYTTHYCNLAEGPAVSAGQAVAAGDAIGVVGCTAVLELGEDSHLHFAVFLDGAPVDPNEFLT</sequence>
<proteinExistence type="predicted"/>
<accession>A0A9D0Z4C4</accession>
<evidence type="ECO:0000259" key="4">
    <source>
        <dbReference type="Pfam" id="PF01551"/>
    </source>
</evidence>
<name>A0A9D0Z4C4_9FIRM</name>
<keyword evidence="3" id="KW-0812">Transmembrane</keyword>
<dbReference type="PANTHER" id="PTHR21666:SF289">
    <property type="entry name" value="L-ALA--D-GLU ENDOPEPTIDASE"/>
    <property type="match status" value="1"/>
</dbReference>
<evidence type="ECO:0000313" key="6">
    <source>
        <dbReference type="Proteomes" id="UP000886874"/>
    </source>
</evidence>